<evidence type="ECO:0000313" key="2">
    <source>
        <dbReference type="Proteomes" id="UP001165960"/>
    </source>
</evidence>
<sequence>MAILFHYSRLAHTCRQRPLNATYFSAFNSSRFIRQGWFATSSAVKIKNVSENEENNLQGEIKVAENFANSINSLPQHTQSDSFLNSKNMSNIKLVHSASTDSEKKNRNTIHSPTSSNQPSKYKSTLKVDSSKVDELEGKEKTAYVPYEGLGLRPDVVDVLRNKLGWIYPTSVQSAVYPLANIKKNVVASSWTGQGKTGSYMVPIINQILELPPTDETSPRKLESLDRKDIRYVRPKAIVLAPSSELARQVAEQFINFGKHFKIKTGLIINDKTIDEQLCDLSSKTDIIVSTPGRLSQHLQYAKSQAEKDFPEFPKSNNQDPDSKAVLCTTRLRHFVVDECDKLLSLGFLPEVLNVWKLASQPLDQERSKKIQVMVCSATLVQEVHGFIMKLAPHHRLVDLNANMSVPKTVTQIQYDVTSQRKLALLLYLIGRKGNVSLKKKKTLIFVRTIQRCDRLVKRLTEKGLKAAALHSDVAPSKRLKALRDLKSGHVDYIVATDIATRGIDLPILDYVVNFDLPHIPADYVHRVGRVGRAGREGVAVTLVAKDPQLIRRHNACDTTLDEQQLMRDIAALLAQSATDKHASKLEKRKIPGPFLDVTSFHEIKSIVGDPRYSDLVEHALLEPRSLRKDTPKRSKNATGKPTQTSSKPSRVDLPSENYSDLMSSFAKNSAKKQGIVVSKKDATARLRGRKLSLY</sequence>
<keyword evidence="2" id="KW-1185">Reference proteome</keyword>
<accession>A0ACC2UTS0</accession>
<comment type="caution">
    <text evidence="1">The sequence shown here is derived from an EMBL/GenBank/DDBJ whole genome shotgun (WGS) entry which is preliminary data.</text>
</comment>
<proteinExistence type="predicted"/>
<gene>
    <name evidence="1" type="ORF">DSO57_1002737</name>
</gene>
<reference evidence="1" key="1">
    <citation type="submission" date="2022-04" db="EMBL/GenBank/DDBJ databases">
        <title>Genome of the entomopathogenic fungus Entomophthora muscae.</title>
        <authorList>
            <person name="Elya C."/>
            <person name="Lovett B.R."/>
            <person name="Lee E."/>
            <person name="Macias A.M."/>
            <person name="Hajek A.E."/>
            <person name="De Bivort B.L."/>
            <person name="Kasson M.T."/>
            <person name="De Fine Licht H.H."/>
            <person name="Stajich J.E."/>
        </authorList>
    </citation>
    <scope>NUCLEOTIDE SEQUENCE</scope>
    <source>
        <strain evidence="1">Berkeley</strain>
    </source>
</reference>
<organism evidence="1 2">
    <name type="scientific">Entomophthora muscae</name>
    <dbReference type="NCBI Taxonomy" id="34485"/>
    <lineage>
        <taxon>Eukaryota</taxon>
        <taxon>Fungi</taxon>
        <taxon>Fungi incertae sedis</taxon>
        <taxon>Zoopagomycota</taxon>
        <taxon>Entomophthoromycotina</taxon>
        <taxon>Entomophthoromycetes</taxon>
        <taxon>Entomophthorales</taxon>
        <taxon>Entomophthoraceae</taxon>
        <taxon>Entomophthora</taxon>
    </lineage>
</organism>
<name>A0ACC2UTS0_9FUNG</name>
<protein>
    <submittedName>
        <fullName evidence="1">Uncharacterized protein</fullName>
    </submittedName>
</protein>
<dbReference type="EMBL" id="QTSX02000006">
    <property type="protein sequence ID" value="KAJ9090428.1"/>
    <property type="molecule type" value="Genomic_DNA"/>
</dbReference>
<dbReference type="Proteomes" id="UP001165960">
    <property type="component" value="Unassembled WGS sequence"/>
</dbReference>
<evidence type="ECO:0000313" key="1">
    <source>
        <dbReference type="EMBL" id="KAJ9090428.1"/>
    </source>
</evidence>